<sequence>MLEPGDLAVIIESALGVNVGRIVQCINIVGTHSQYGPVWNVSSKEPIISEYGAHGHQVHVPQKWLKKIEPGALDKSTQKTKELTI</sequence>
<evidence type="ECO:0000313" key="1">
    <source>
        <dbReference type="EMBL" id="CAB4130133.1"/>
    </source>
</evidence>
<reference evidence="1" key="1">
    <citation type="submission" date="2020-04" db="EMBL/GenBank/DDBJ databases">
        <authorList>
            <person name="Chiriac C."/>
            <person name="Salcher M."/>
            <person name="Ghai R."/>
            <person name="Kavagutti S V."/>
        </authorList>
    </citation>
    <scope>NUCLEOTIDE SEQUENCE</scope>
</reference>
<gene>
    <name evidence="1" type="ORF">UFOVP116_286</name>
</gene>
<proteinExistence type="predicted"/>
<organism evidence="1">
    <name type="scientific">uncultured Caudovirales phage</name>
    <dbReference type="NCBI Taxonomy" id="2100421"/>
    <lineage>
        <taxon>Viruses</taxon>
        <taxon>Duplodnaviria</taxon>
        <taxon>Heunggongvirae</taxon>
        <taxon>Uroviricota</taxon>
        <taxon>Caudoviricetes</taxon>
        <taxon>Peduoviridae</taxon>
        <taxon>Maltschvirus</taxon>
        <taxon>Maltschvirus maltsch</taxon>
    </lineage>
</organism>
<dbReference type="EMBL" id="LR796237">
    <property type="protein sequence ID" value="CAB4130133.1"/>
    <property type="molecule type" value="Genomic_DNA"/>
</dbReference>
<name>A0A6J5LA11_9CAUD</name>
<accession>A0A6J5LA11</accession>
<protein>
    <submittedName>
        <fullName evidence="1">Uncharacterized protein</fullName>
    </submittedName>
</protein>